<dbReference type="PROSITE" id="PS00018">
    <property type="entry name" value="EF_HAND_1"/>
    <property type="match status" value="1"/>
</dbReference>
<reference evidence="1" key="1">
    <citation type="submission" date="2018-06" db="EMBL/GenBank/DDBJ databases">
        <authorList>
            <person name="Zhirakovskaya E."/>
        </authorList>
    </citation>
    <scope>NUCLEOTIDE SEQUENCE</scope>
</reference>
<name>A0A3B1DMC4_9ZZZZ</name>
<dbReference type="EC" id="3.2.1.14" evidence="1"/>
<protein>
    <submittedName>
        <fullName evidence="1">Chitinase</fullName>
        <ecNumber evidence="1">3.2.1.14</ecNumber>
    </submittedName>
</protein>
<feature type="non-terminal residue" evidence="1">
    <location>
        <position position="1"/>
    </location>
</feature>
<keyword evidence="1" id="KW-0326">Glycosidase</keyword>
<dbReference type="EMBL" id="UOGK01000612">
    <property type="protein sequence ID" value="VAX41912.1"/>
    <property type="molecule type" value="Genomic_DNA"/>
</dbReference>
<dbReference type="SUPFAM" id="SSF63446">
    <property type="entry name" value="Type I dockerin domain"/>
    <property type="match status" value="1"/>
</dbReference>
<dbReference type="GO" id="GO:0008843">
    <property type="term" value="F:endochitinase activity"/>
    <property type="evidence" value="ECO:0007669"/>
    <property type="project" value="UniProtKB-EC"/>
</dbReference>
<sequence length="116" mass="12594">VREGELFDPDGSGMRTIKSIAVDTSAVDRGRTPLDDAGRVGFALSFTDNTFGAFVTTIGYTSPADFNGDGIVDTRDFVAFLDAWATLDPAADLDLNGEINTSDFIAFLNFWSRDRE</sequence>
<dbReference type="InterPro" id="IPR036439">
    <property type="entry name" value="Dockerin_dom_sf"/>
</dbReference>
<organism evidence="1">
    <name type="scientific">hydrothermal vent metagenome</name>
    <dbReference type="NCBI Taxonomy" id="652676"/>
    <lineage>
        <taxon>unclassified sequences</taxon>
        <taxon>metagenomes</taxon>
        <taxon>ecological metagenomes</taxon>
    </lineage>
</organism>
<keyword evidence="1" id="KW-0378">Hydrolase</keyword>
<dbReference type="NCBIfam" id="NF041540">
    <property type="entry name" value="dockerin_GC"/>
    <property type="match status" value="1"/>
</dbReference>
<accession>A0A3B1DMC4</accession>
<dbReference type="InterPro" id="IPR018247">
    <property type="entry name" value="EF_Hand_1_Ca_BS"/>
</dbReference>
<dbReference type="GO" id="GO:0000272">
    <property type="term" value="P:polysaccharide catabolic process"/>
    <property type="evidence" value="ECO:0007669"/>
    <property type="project" value="InterPro"/>
</dbReference>
<evidence type="ECO:0000313" key="1">
    <source>
        <dbReference type="EMBL" id="VAX41912.1"/>
    </source>
</evidence>
<proteinExistence type="predicted"/>
<dbReference type="InterPro" id="IPR053783">
    <property type="entry name" value="Dockerin_dom_GC-type"/>
</dbReference>
<dbReference type="AlphaFoldDB" id="A0A3B1DMC4"/>
<gene>
    <name evidence="1" type="ORF">MNBD_PLANCTO03-1889</name>
</gene>
<dbReference type="Gene3D" id="1.10.1330.10">
    <property type="entry name" value="Dockerin domain"/>
    <property type="match status" value="1"/>
</dbReference>